<dbReference type="RefSeq" id="WP_400187062.1">
    <property type="nucleotide sequence ID" value="NZ_JBGORX010000001.1"/>
</dbReference>
<keyword evidence="2" id="KW-1185">Reference proteome</keyword>
<accession>A0ABW8D6C6</accession>
<evidence type="ECO:0000313" key="1">
    <source>
        <dbReference type="EMBL" id="MFJ1268249.1"/>
    </source>
</evidence>
<sequence>MFQNKSTPHPRKETYSYQSAQARITMLQNQGYHLVGSLPDKEEPWSALKTASFLFIKDAQYYQYQAKSLLSDTQSKLCFDEAQIPNIKGFSKIITNDYIYVICPHKTLENANAVAKPLLLLRKDTSKSGHDFLIAPYKKYAEEDKIVGGELYYLNGEFLLINRKSGSFPKSEAEALASISTIFGPKGQAAYHSAVEVEEVQEEIRKRSIRNLPSACAAPSSPSLLNYHNPNRVLPLTQEPPRPIYQAPPIAAPKASSPVLRYSFSLDSPGTKPPPVRIAWESNMSQQRFFNNKSPTIAHPISCAKSCTIL</sequence>
<dbReference type="Proteomes" id="UP001615550">
    <property type="component" value="Unassembled WGS sequence"/>
</dbReference>
<proteinExistence type="predicted"/>
<comment type="caution">
    <text evidence="1">The sequence shown here is derived from an EMBL/GenBank/DDBJ whole genome shotgun (WGS) entry which is preliminary data.</text>
</comment>
<organism evidence="1 2">
    <name type="scientific">Legionella lytica</name>
    <dbReference type="NCBI Taxonomy" id="96232"/>
    <lineage>
        <taxon>Bacteria</taxon>
        <taxon>Pseudomonadati</taxon>
        <taxon>Pseudomonadota</taxon>
        <taxon>Gammaproteobacteria</taxon>
        <taxon>Legionellales</taxon>
        <taxon>Legionellaceae</taxon>
        <taxon>Legionella</taxon>
    </lineage>
</organism>
<gene>
    <name evidence="1" type="ORF">ACD661_06750</name>
</gene>
<dbReference type="EMBL" id="JBGORX010000001">
    <property type="protein sequence ID" value="MFJ1268249.1"/>
    <property type="molecule type" value="Genomic_DNA"/>
</dbReference>
<evidence type="ECO:0000313" key="2">
    <source>
        <dbReference type="Proteomes" id="UP001615550"/>
    </source>
</evidence>
<name>A0ABW8D6C6_9GAMM</name>
<protein>
    <submittedName>
        <fullName evidence="1">Uncharacterized protein</fullName>
    </submittedName>
</protein>
<reference evidence="1 2" key="1">
    <citation type="submission" date="2024-08" db="EMBL/GenBank/DDBJ databases">
        <title>Draft Genome Sequence of Legionella lytica strain DSB2004, Isolated From a Fire Sprinkler System.</title>
        <authorList>
            <person name="Everhart A.D."/>
            <person name="Kidane D.T."/>
            <person name="Farone A.L."/>
            <person name="Farone M.B."/>
        </authorList>
    </citation>
    <scope>NUCLEOTIDE SEQUENCE [LARGE SCALE GENOMIC DNA]</scope>
    <source>
        <strain evidence="1 2">DSB2004</strain>
    </source>
</reference>